<comment type="caution">
    <text evidence="5">The sequence shown here is derived from an EMBL/GenBank/DDBJ whole genome shotgun (WGS) entry which is preliminary data.</text>
</comment>
<feature type="transmembrane region" description="Helical" evidence="3">
    <location>
        <begin position="263"/>
        <end position="282"/>
    </location>
</feature>
<dbReference type="Pfam" id="PF05569">
    <property type="entry name" value="Peptidase_M56"/>
    <property type="match status" value="1"/>
</dbReference>
<evidence type="ECO:0000256" key="1">
    <source>
        <dbReference type="SAM" id="Coils"/>
    </source>
</evidence>
<keyword evidence="3" id="KW-1133">Transmembrane helix</keyword>
<dbReference type="CDD" id="cd07341">
    <property type="entry name" value="M56_BlaR1_MecR1_like"/>
    <property type="match status" value="1"/>
</dbReference>
<evidence type="ECO:0000313" key="6">
    <source>
        <dbReference type="Proteomes" id="UP000256257"/>
    </source>
</evidence>
<reference evidence="5 6" key="1">
    <citation type="submission" date="2018-06" db="EMBL/GenBank/DDBJ databases">
        <title>Novel Chryseobacterium species.</title>
        <authorList>
            <person name="Newman J."/>
            <person name="Hugo C."/>
            <person name="Oosthuizen L."/>
            <person name="Charimba G."/>
        </authorList>
    </citation>
    <scope>NUCLEOTIDE SEQUENCE [LARGE SCALE GENOMIC DNA]</scope>
    <source>
        <strain evidence="5 6">7_F195</strain>
    </source>
</reference>
<organism evidence="5 6">
    <name type="scientific">Chryseobacterium pennipullorum</name>
    <dbReference type="NCBI Taxonomy" id="2258963"/>
    <lineage>
        <taxon>Bacteria</taxon>
        <taxon>Pseudomonadati</taxon>
        <taxon>Bacteroidota</taxon>
        <taxon>Flavobacteriia</taxon>
        <taxon>Flavobacteriales</taxon>
        <taxon>Weeksellaceae</taxon>
        <taxon>Chryseobacterium group</taxon>
        <taxon>Chryseobacterium</taxon>
    </lineage>
</organism>
<protein>
    <recommendedName>
        <fullName evidence="4">Peptidase M56 domain-containing protein</fullName>
    </recommendedName>
</protein>
<dbReference type="PANTHER" id="PTHR34978:SF3">
    <property type="entry name" value="SLR0241 PROTEIN"/>
    <property type="match status" value="1"/>
</dbReference>
<dbReference type="AlphaFoldDB" id="A0A3D9BAV0"/>
<gene>
    <name evidence="5" type="ORF">DRF67_00950</name>
</gene>
<feature type="transmembrane region" description="Helical" evidence="3">
    <location>
        <begin position="6"/>
        <end position="24"/>
    </location>
</feature>
<proteinExistence type="predicted"/>
<dbReference type="Proteomes" id="UP000256257">
    <property type="component" value="Unassembled WGS sequence"/>
</dbReference>
<feature type="coiled-coil region" evidence="1">
    <location>
        <begin position="445"/>
        <end position="519"/>
    </location>
</feature>
<sequence>MEAIVLYFGKVIVCSGVMFLYYQLSLKDKTFHHYNRFYLLGAMLTALLLPLVKVEDFTIEVSNDVYMFLDKIQNFNTEKRLDNGNFYFSIIFSALGLVSLYFLGKLTYGIFKIRTFKKQFHKESFDGINFYRTDLTEAPFSYFKNLFWKNTITLDSPAGKQILKHEMVHIEQKHSFDKIFIEIITSVFWFNPFFHIIKKEINLIHEYLADKKAVKHSDTKAFAQMLLASHFSGTQLPATSPFLSSNLKKRLKMLQKPKTKFGYARRIFALPVVFTLAFAYLVNAKNNEIEETNLTLKKAVSEMQKDTVRPAKTEQKDSREPQIINSDHDKKLAEIEKKMDKKGKELDQLKPGSNAFNKKVEEINRLADELGKIASEKAIQETDKYFDSPEWKNQMLALENMEVDVDVPEPDVAPGEIPSVPKAPGAPKSPRITYKNNTVFYKDLSAKEKREVQKAMKEAKKAMEQAKKAMKEGEKARKESVKARLEGEKARIESLNALKEGEIARKENEKVRIENAKEREFFKEDQFNKISNPPKVIVMQADFIKRDGKGNIAMNGIKKFNVSGMDNIKYFIDGREVPQAETQALKPEDIASIHVFKENKTGDRKGEIRIKTKK</sequence>
<evidence type="ECO:0000313" key="5">
    <source>
        <dbReference type="EMBL" id="REC50422.1"/>
    </source>
</evidence>
<dbReference type="EMBL" id="QNVV01000001">
    <property type="protein sequence ID" value="REC50422.1"/>
    <property type="molecule type" value="Genomic_DNA"/>
</dbReference>
<feature type="transmembrane region" description="Helical" evidence="3">
    <location>
        <begin position="86"/>
        <end position="104"/>
    </location>
</feature>
<keyword evidence="6" id="KW-1185">Reference proteome</keyword>
<evidence type="ECO:0000256" key="2">
    <source>
        <dbReference type="SAM" id="MobiDB-lite"/>
    </source>
</evidence>
<evidence type="ECO:0000256" key="3">
    <source>
        <dbReference type="SAM" id="Phobius"/>
    </source>
</evidence>
<keyword evidence="3" id="KW-0472">Membrane</keyword>
<accession>A0A3D9BAV0</accession>
<dbReference type="OrthoDB" id="1522859at2"/>
<dbReference type="InterPro" id="IPR052173">
    <property type="entry name" value="Beta-lactam_resp_regulator"/>
</dbReference>
<dbReference type="PANTHER" id="PTHR34978">
    <property type="entry name" value="POSSIBLE SENSOR-TRANSDUCER PROTEIN BLAR"/>
    <property type="match status" value="1"/>
</dbReference>
<feature type="region of interest" description="Disordered" evidence="2">
    <location>
        <begin position="305"/>
        <end position="330"/>
    </location>
</feature>
<feature type="domain" description="Peptidase M56" evidence="4">
    <location>
        <begin position="160"/>
        <end position="254"/>
    </location>
</feature>
<keyword evidence="1" id="KW-0175">Coiled coil</keyword>
<keyword evidence="3" id="KW-0812">Transmembrane</keyword>
<name>A0A3D9BAV0_9FLAO</name>
<dbReference type="InterPro" id="IPR008756">
    <property type="entry name" value="Peptidase_M56"/>
</dbReference>
<feature type="transmembrane region" description="Helical" evidence="3">
    <location>
        <begin position="36"/>
        <end position="52"/>
    </location>
</feature>
<evidence type="ECO:0000259" key="4">
    <source>
        <dbReference type="Pfam" id="PF05569"/>
    </source>
</evidence>